<dbReference type="EMBL" id="JPRF03000032">
    <property type="protein sequence ID" value="OEV35800.1"/>
    <property type="molecule type" value="Genomic_DNA"/>
</dbReference>
<reference evidence="3" key="3">
    <citation type="submission" date="2016-08" db="EMBL/GenBank/DDBJ databases">
        <title>Sequencing, Assembly and Comparative Genomics of S. aureofaciens ATCC 10762.</title>
        <authorList>
            <person name="Gradnigo J.S."/>
            <person name="Johnson N."/>
            <person name="Somerville G.A."/>
        </authorList>
    </citation>
    <scope>NUCLEOTIDE SEQUENCE [LARGE SCALE GENOMIC DNA]</scope>
    <source>
        <strain evidence="3">ATCC 10762</strain>
    </source>
</reference>
<evidence type="ECO:0000259" key="1">
    <source>
        <dbReference type="Pfam" id="PF09348"/>
    </source>
</evidence>
<comment type="caution">
    <text evidence="3">The sequence shown here is derived from an EMBL/GenBank/DDBJ whole genome shotgun (WGS) entry which is preliminary data.</text>
</comment>
<dbReference type="OrthoDB" id="120660at2"/>
<accession>A0A1E7N531</accession>
<dbReference type="KEGG" id="kau:B6264_20760"/>
<protein>
    <submittedName>
        <fullName evidence="2">DUF1990 domain-containing protein</fullName>
    </submittedName>
</protein>
<dbReference type="InterPro" id="IPR018960">
    <property type="entry name" value="DUF1990"/>
</dbReference>
<gene>
    <name evidence="2" type="ORF">GCM10010502_13680</name>
    <name evidence="3" type="ORF">HS99_0007985</name>
</gene>
<accession>A0A8H9HG65</accession>
<dbReference type="PANTHER" id="PTHR34202:SF1">
    <property type="entry name" value="UPF0548 PROTEIN"/>
    <property type="match status" value="1"/>
</dbReference>
<dbReference type="EMBL" id="BMUB01000002">
    <property type="protein sequence ID" value="GGU63889.1"/>
    <property type="molecule type" value="Genomic_DNA"/>
</dbReference>
<organism evidence="3 4">
    <name type="scientific">Kitasatospora aureofaciens</name>
    <name type="common">Streptomyces aureofaciens</name>
    <dbReference type="NCBI Taxonomy" id="1894"/>
    <lineage>
        <taxon>Bacteria</taxon>
        <taxon>Bacillati</taxon>
        <taxon>Actinomycetota</taxon>
        <taxon>Actinomycetes</taxon>
        <taxon>Kitasatosporales</taxon>
        <taxon>Streptomycetaceae</taxon>
        <taxon>Kitasatospora</taxon>
    </lineage>
</organism>
<reference evidence="2" key="5">
    <citation type="submission" date="2020-09" db="EMBL/GenBank/DDBJ databases">
        <authorList>
            <person name="Sun Q."/>
            <person name="Ohkuma M."/>
        </authorList>
    </citation>
    <scope>NUCLEOTIDE SEQUENCE</scope>
    <source>
        <strain evidence="2">JCM 4434</strain>
    </source>
</reference>
<dbReference type="PIRSF" id="PIRSF010260">
    <property type="entry name" value="UCP010260"/>
    <property type="match status" value="1"/>
</dbReference>
<dbReference type="Proteomes" id="UP000610124">
    <property type="component" value="Unassembled WGS sequence"/>
</dbReference>
<name>A0A1E7N531_KITAU</name>
<dbReference type="Pfam" id="PF09348">
    <property type="entry name" value="DUF1990"/>
    <property type="match status" value="1"/>
</dbReference>
<reference evidence="4" key="4">
    <citation type="submission" date="2016-08" db="EMBL/GenBank/DDBJ databases">
        <title>Sequencing, assembly and comparative genomics of S. aureofaciens ATCC 10762.</title>
        <authorList>
            <person name="Gradnigo J.S."/>
            <person name="Johnson N."/>
            <person name="Somerville G.A."/>
        </authorList>
    </citation>
    <scope>NUCLEOTIDE SEQUENCE [LARGE SCALE GENOMIC DNA]</scope>
    <source>
        <strain evidence="4">ATCC 10762 / DSM 40127 / CCM 3239 / JCM 4008 / LMG 5968 / NBRC 12843 / NCIMB 8234 / A-377</strain>
    </source>
</reference>
<dbReference type="InterPro" id="IPR014457">
    <property type="entry name" value="UCP010260"/>
</dbReference>
<keyword evidence="4" id="KW-1185">Reference proteome</keyword>
<dbReference type="GeneID" id="97484526"/>
<evidence type="ECO:0000313" key="3">
    <source>
        <dbReference type="EMBL" id="OEV35800.1"/>
    </source>
</evidence>
<proteinExistence type="predicted"/>
<dbReference type="AlphaFoldDB" id="A0A1E7N531"/>
<evidence type="ECO:0000313" key="4">
    <source>
        <dbReference type="Proteomes" id="UP000037395"/>
    </source>
</evidence>
<feature type="domain" description="DUF1990" evidence="1">
    <location>
        <begin position="12"/>
        <end position="167"/>
    </location>
</feature>
<dbReference type="RefSeq" id="WP_030550970.1">
    <property type="nucleotide sequence ID" value="NZ_BMUB01000002.1"/>
</dbReference>
<dbReference type="PANTHER" id="PTHR34202">
    <property type="entry name" value="UPF0548 PROTEIN"/>
    <property type="match status" value="1"/>
</dbReference>
<reference evidence="3 4" key="2">
    <citation type="submission" date="2014-07" db="EMBL/GenBank/DDBJ databases">
        <authorList>
            <person name="Zhang J.E."/>
            <person name="Yang H."/>
            <person name="Guo J."/>
            <person name="Deng Z."/>
            <person name="Luo H."/>
            <person name="Luo M."/>
            <person name="Zhao B."/>
        </authorList>
    </citation>
    <scope>NUCLEOTIDE SEQUENCE [LARGE SCALE GENOMIC DNA]</scope>
    <source>
        <strain evidence="3">ATCC 10762</strain>
        <strain evidence="4">ATCC 10762 / DSM 40127 / CCM 3239 / JCM 4008 / LMG 5968 / NBRC 12843 / NCIMB 8234 / A-377</strain>
    </source>
</reference>
<evidence type="ECO:0000313" key="2">
    <source>
        <dbReference type="EMBL" id="GGU63889.1"/>
    </source>
</evidence>
<dbReference type="Proteomes" id="UP000037395">
    <property type="component" value="Unassembled WGS sequence"/>
</dbReference>
<reference evidence="2" key="1">
    <citation type="journal article" date="2014" name="Int. J. Syst. Evol. Microbiol.">
        <title>Complete genome sequence of Corynebacterium casei LMG S-19264T (=DSM 44701T), isolated from a smear-ripened cheese.</title>
        <authorList>
            <consortium name="US DOE Joint Genome Institute (JGI-PGF)"/>
            <person name="Walter F."/>
            <person name="Albersmeier A."/>
            <person name="Kalinowski J."/>
            <person name="Ruckert C."/>
        </authorList>
    </citation>
    <scope>NUCLEOTIDE SEQUENCE</scope>
    <source>
        <strain evidence="2">JCM 4434</strain>
    </source>
</reference>
<sequence>MNDHSRPGNDYSYPEQGASCTGDLPAGYRHLRHRARIGHGRPALDVAGGALLGWRMHRLAGVRIDAEAEEAAPGVAVRCAIGLGPLRAGAPNRVLATVNGPDRYGFTYGTRHGHLGRGEETFLVELAPDGAVWFSVTAFSRPVAWWARLAGPLFPLLQHAFARRCGRVLAAIAADAA</sequence>